<keyword evidence="7" id="KW-0965">Cell junction</keyword>
<dbReference type="GO" id="GO:0005921">
    <property type="term" value="C:gap junction"/>
    <property type="evidence" value="ECO:0007669"/>
    <property type="project" value="UniProtKB-SubCell"/>
</dbReference>
<dbReference type="EMBL" id="VCGU01000458">
    <property type="protein sequence ID" value="TRY63796.1"/>
    <property type="molecule type" value="Genomic_DNA"/>
</dbReference>
<keyword evidence="10 12" id="KW-0472">Membrane</keyword>
<feature type="compositionally biased region" description="Polar residues" evidence="13">
    <location>
        <begin position="483"/>
        <end position="495"/>
    </location>
</feature>
<keyword evidence="6" id="KW-0303">Gap junction</keyword>
<dbReference type="OMA" id="IVCEVIN"/>
<comment type="subcellular location">
    <subcellularLocation>
        <location evidence="1">Cell junction</location>
        <location evidence="1">Gap junction</location>
    </subcellularLocation>
    <subcellularLocation>
        <location evidence="2 12">Cell membrane</location>
        <topology evidence="2 12">Multi-pass membrane protein</topology>
    </subcellularLocation>
</comment>
<dbReference type="GO" id="GO:0005886">
    <property type="term" value="C:plasma membrane"/>
    <property type="evidence" value="ECO:0007669"/>
    <property type="project" value="UniProtKB-SubCell"/>
</dbReference>
<evidence type="ECO:0000256" key="2">
    <source>
        <dbReference type="ARBA" id="ARBA00004651"/>
    </source>
</evidence>
<evidence type="ECO:0000256" key="7">
    <source>
        <dbReference type="ARBA" id="ARBA00022949"/>
    </source>
</evidence>
<evidence type="ECO:0000256" key="11">
    <source>
        <dbReference type="ARBA" id="ARBA00023303"/>
    </source>
</evidence>
<feature type="transmembrane region" description="Helical" evidence="12">
    <location>
        <begin position="178"/>
        <end position="200"/>
    </location>
</feature>
<evidence type="ECO:0000256" key="6">
    <source>
        <dbReference type="ARBA" id="ARBA00022868"/>
    </source>
</evidence>
<evidence type="ECO:0000256" key="10">
    <source>
        <dbReference type="ARBA" id="ARBA00023136"/>
    </source>
</evidence>
<evidence type="ECO:0000313" key="14">
    <source>
        <dbReference type="EMBL" id="TRY63796.1"/>
    </source>
</evidence>
<dbReference type="PANTHER" id="PTHR11893:SF43">
    <property type="entry name" value="INNEXIN INX4-RELATED"/>
    <property type="match status" value="1"/>
</dbReference>
<dbReference type="Pfam" id="PF00876">
    <property type="entry name" value="Innexin"/>
    <property type="match status" value="1"/>
</dbReference>
<dbReference type="PROSITE" id="PS51013">
    <property type="entry name" value="PANNEXIN"/>
    <property type="match status" value="1"/>
</dbReference>
<keyword evidence="5 12" id="KW-0812">Transmembrane</keyword>
<feature type="transmembrane region" description="Helical" evidence="12">
    <location>
        <begin position="265"/>
        <end position="289"/>
    </location>
</feature>
<comment type="function">
    <text evidence="12">Structural component of the gap junctions.</text>
</comment>
<feature type="compositionally biased region" description="Polar residues" evidence="13">
    <location>
        <begin position="407"/>
        <end position="417"/>
    </location>
</feature>
<evidence type="ECO:0000256" key="5">
    <source>
        <dbReference type="ARBA" id="ARBA00022692"/>
    </source>
</evidence>
<comment type="caution">
    <text evidence="14">The sequence shown here is derived from an EMBL/GenBank/DDBJ whole genome shotgun (WGS) entry which is preliminary data.</text>
</comment>
<feature type="compositionally biased region" description="Low complexity" evidence="13">
    <location>
        <begin position="444"/>
        <end position="453"/>
    </location>
</feature>
<name>A0A553NEC0_TIGCA</name>
<evidence type="ECO:0000256" key="13">
    <source>
        <dbReference type="SAM" id="MobiDB-lite"/>
    </source>
</evidence>
<keyword evidence="8 12" id="KW-1133">Transmembrane helix</keyword>
<keyword evidence="4" id="KW-1003">Cell membrane</keyword>
<keyword evidence="15" id="KW-1185">Reference proteome</keyword>
<feature type="compositionally biased region" description="Basic and acidic residues" evidence="13">
    <location>
        <begin position="519"/>
        <end position="529"/>
    </location>
</feature>
<reference evidence="14 15" key="1">
    <citation type="journal article" date="2018" name="Nat. Ecol. Evol.">
        <title>Genomic signatures of mitonuclear coevolution across populations of Tigriopus californicus.</title>
        <authorList>
            <person name="Barreto F.S."/>
            <person name="Watson E.T."/>
            <person name="Lima T.G."/>
            <person name="Willett C.S."/>
            <person name="Edmands S."/>
            <person name="Li W."/>
            <person name="Burton R.S."/>
        </authorList>
    </citation>
    <scope>NUCLEOTIDE SEQUENCE [LARGE SCALE GENOMIC DNA]</scope>
    <source>
        <strain evidence="14 15">San Diego</strain>
    </source>
</reference>
<feature type="compositionally biased region" description="Low complexity" evidence="13">
    <location>
        <begin position="503"/>
        <end position="516"/>
    </location>
</feature>
<keyword evidence="11 12" id="KW-0407">Ion channel</keyword>
<evidence type="ECO:0000256" key="9">
    <source>
        <dbReference type="ARBA" id="ARBA00023065"/>
    </source>
</evidence>
<evidence type="ECO:0000256" key="8">
    <source>
        <dbReference type="ARBA" id="ARBA00022989"/>
    </source>
</evidence>
<feature type="region of interest" description="Disordered" evidence="13">
    <location>
        <begin position="352"/>
        <end position="529"/>
    </location>
</feature>
<dbReference type="GO" id="GO:0007602">
    <property type="term" value="P:phototransduction"/>
    <property type="evidence" value="ECO:0007669"/>
    <property type="project" value="TreeGrafter"/>
</dbReference>
<feature type="transmembrane region" description="Helical" evidence="12">
    <location>
        <begin position="26"/>
        <end position="44"/>
    </location>
</feature>
<dbReference type="AlphaFoldDB" id="A0A553NEC0"/>
<organism evidence="14 15">
    <name type="scientific">Tigriopus californicus</name>
    <name type="common">Marine copepod</name>
    <dbReference type="NCBI Taxonomy" id="6832"/>
    <lineage>
        <taxon>Eukaryota</taxon>
        <taxon>Metazoa</taxon>
        <taxon>Ecdysozoa</taxon>
        <taxon>Arthropoda</taxon>
        <taxon>Crustacea</taxon>
        <taxon>Multicrustacea</taxon>
        <taxon>Hexanauplia</taxon>
        <taxon>Copepoda</taxon>
        <taxon>Harpacticoida</taxon>
        <taxon>Harpacticidae</taxon>
        <taxon>Tigriopus</taxon>
    </lineage>
</organism>
<keyword evidence="3 12" id="KW-0813">Transport</keyword>
<feature type="compositionally biased region" description="Basic and acidic residues" evidence="13">
    <location>
        <begin position="356"/>
        <end position="369"/>
    </location>
</feature>
<evidence type="ECO:0000256" key="1">
    <source>
        <dbReference type="ARBA" id="ARBA00004610"/>
    </source>
</evidence>
<dbReference type="STRING" id="6832.A0A553NEC0"/>
<feature type="compositionally biased region" description="Basic and acidic residues" evidence="13">
    <location>
        <begin position="454"/>
        <end position="468"/>
    </location>
</feature>
<dbReference type="OrthoDB" id="5867527at2759"/>
<keyword evidence="9 12" id="KW-0406">Ion transport</keyword>
<comment type="similarity">
    <text evidence="12">Belongs to the pannexin family.</text>
</comment>
<feature type="transmembrane region" description="Helical" evidence="12">
    <location>
        <begin position="106"/>
        <end position="128"/>
    </location>
</feature>
<dbReference type="PANTHER" id="PTHR11893">
    <property type="entry name" value="INNEXIN"/>
    <property type="match status" value="1"/>
</dbReference>
<gene>
    <name evidence="12" type="primary">inx</name>
    <name evidence="14" type="ORF">TCAL_07934</name>
</gene>
<dbReference type="GO" id="GO:0034220">
    <property type="term" value="P:monoatomic ion transmembrane transport"/>
    <property type="evidence" value="ECO:0007669"/>
    <property type="project" value="UniProtKB-KW"/>
</dbReference>
<dbReference type="GO" id="GO:0005243">
    <property type="term" value="F:gap junction channel activity"/>
    <property type="evidence" value="ECO:0007669"/>
    <property type="project" value="TreeGrafter"/>
</dbReference>
<dbReference type="PRINTS" id="PR01262">
    <property type="entry name" value="INNEXIN"/>
</dbReference>
<evidence type="ECO:0000256" key="3">
    <source>
        <dbReference type="ARBA" id="ARBA00022448"/>
    </source>
</evidence>
<evidence type="ECO:0000256" key="12">
    <source>
        <dbReference type="RuleBase" id="RU010713"/>
    </source>
</evidence>
<evidence type="ECO:0000313" key="15">
    <source>
        <dbReference type="Proteomes" id="UP000318571"/>
    </source>
</evidence>
<feature type="compositionally biased region" description="Polar residues" evidence="13">
    <location>
        <begin position="429"/>
        <end position="443"/>
    </location>
</feature>
<sequence length="529" mass="60419">MFSLFGSVKGSIKLPSVNIDNALFRLHYKVSFVFLFACAILVTAKQYLGDPIDCIVEEIPQNVMDTYCWIHSTFSITNAVFGREGFDNAHPGVAPPNEESFQYHKYYQWVALTLFFQACLFYLPHYIWKYCEDHKMKILTEGICVPIVDNEVRQSRINALVAYCIRNKGKHDPYAMKFYMCELLNFINIMIQIFFTDFFLDEQFTKYGSEVVYISEKDLSERGDPLDRVFPKVAKCTFHKFGPSGTIEKFDGLCILPLNIINEKIYVFLWFWFIILAIISGFHALYRLAMICMPNFRKKVLKRQAKMTVSGDLEELCKDMKLGDWFLFHQLARNVDSFIFAKFVQNYLRPEEDEAQDHHKPKDNEDPEKVPLIPFEPHEGNLYPNAHEVERAMNTTPPSGQSPTTSKEPNASQNENTPLPAPSIEQVDPSPSSSEQPNNRQVASSPTPSSESPSESRVEDDPANKDPLLEPVKVQVLKETSEPSKSAETQTMSSQMDREGVIPSSKSSEVPKSEASFAMEEKPSKSYDT</sequence>
<dbReference type="Proteomes" id="UP000318571">
    <property type="component" value="Chromosome 10"/>
</dbReference>
<accession>A0A553NEC0</accession>
<dbReference type="InterPro" id="IPR000990">
    <property type="entry name" value="Innexin"/>
</dbReference>
<proteinExistence type="inferred from homology"/>
<protein>
    <recommendedName>
        <fullName evidence="12">Innexin</fullName>
    </recommendedName>
</protein>
<feature type="compositionally biased region" description="Low complexity" evidence="13">
    <location>
        <begin position="395"/>
        <end position="406"/>
    </location>
</feature>
<evidence type="ECO:0000256" key="4">
    <source>
        <dbReference type="ARBA" id="ARBA00022475"/>
    </source>
</evidence>